<dbReference type="PANTHER" id="PTHR34183">
    <property type="entry name" value="ENDOLYTIC PEPTIDOGLYCAN TRANSGLYCOSYLASE RLPA"/>
    <property type="match status" value="1"/>
</dbReference>
<dbReference type="GO" id="GO:0000270">
    <property type="term" value="P:peptidoglycan metabolic process"/>
    <property type="evidence" value="ECO:0007669"/>
    <property type="project" value="UniProtKB-UniRule"/>
</dbReference>
<sequence length="132" mass="14119">MLAVFGLGAADRTLLPVAAAAGIDDGHALDGQASYYAPQFSGRPMANGQRFDPASNTAAHRTLPFGTRVRLTNTANGRTAEVVIADRGPFSHRRIFDLSPRTADELGMRRAGVARVVAQPLGRQYEEVAEAR</sequence>
<evidence type="ECO:0000256" key="1">
    <source>
        <dbReference type="ARBA" id="ARBA00023239"/>
    </source>
</evidence>
<evidence type="ECO:0000259" key="5">
    <source>
        <dbReference type="Pfam" id="PF03330"/>
    </source>
</evidence>
<dbReference type="GO" id="GO:0008932">
    <property type="term" value="F:lytic endotransglycosylase activity"/>
    <property type="evidence" value="ECO:0007669"/>
    <property type="project" value="UniProtKB-UniRule"/>
</dbReference>
<dbReference type="EMBL" id="SMSJ01000129">
    <property type="protein sequence ID" value="TDH58346.1"/>
    <property type="molecule type" value="Genomic_DNA"/>
</dbReference>
<dbReference type="HAMAP" id="MF_02071">
    <property type="entry name" value="RlpA"/>
    <property type="match status" value="1"/>
</dbReference>
<dbReference type="GO" id="GO:0071555">
    <property type="term" value="P:cell wall organization"/>
    <property type="evidence" value="ECO:0007669"/>
    <property type="project" value="UniProtKB-KW"/>
</dbReference>
<dbReference type="Proteomes" id="UP000295096">
    <property type="component" value="Unassembled WGS sequence"/>
</dbReference>
<dbReference type="Pfam" id="PF03330">
    <property type="entry name" value="DPBB_1"/>
    <property type="match status" value="1"/>
</dbReference>
<comment type="caution">
    <text evidence="6">The sequence shown here is derived from an EMBL/GenBank/DDBJ whole genome shotgun (WGS) entry which is preliminary data.</text>
</comment>
<gene>
    <name evidence="3" type="primary">rlpA</name>
    <name evidence="6" type="ORF">E2C06_33085</name>
</gene>
<organism evidence="6 7">
    <name type="scientific">Dankookia rubra</name>
    <dbReference type="NCBI Taxonomy" id="1442381"/>
    <lineage>
        <taxon>Bacteria</taxon>
        <taxon>Pseudomonadati</taxon>
        <taxon>Pseudomonadota</taxon>
        <taxon>Alphaproteobacteria</taxon>
        <taxon>Acetobacterales</taxon>
        <taxon>Roseomonadaceae</taxon>
        <taxon>Dankookia</taxon>
    </lineage>
</organism>
<dbReference type="OrthoDB" id="9779128at2"/>
<proteinExistence type="inferred from homology"/>
<reference evidence="6 7" key="1">
    <citation type="journal article" date="2016" name="J. Microbiol.">
        <title>Dankookia rubra gen. nov., sp. nov., an alphaproteobacterium isolated from sediment of a shallow stream.</title>
        <authorList>
            <person name="Kim W.H."/>
            <person name="Kim D.H."/>
            <person name="Kang K."/>
            <person name="Ahn T.Y."/>
        </authorList>
    </citation>
    <scope>NUCLEOTIDE SEQUENCE [LARGE SCALE GENOMIC DNA]</scope>
    <source>
        <strain evidence="6 7">JCM30602</strain>
    </source>
</reference>
<dbReference type="InterPro" id="IPR012997">
    <property type="entry name" value="RplA"/>
</dbReference>
<dbReference type="AlphaFoldDB" id="A0A4R5Q6M3"/>
<evidence type="ECO:0000313" key="7">
    <source>
        <dbReference type="Proteomes" id="UP000295096"/>
    </source>
</evidence>
<dbReference type="CDD" id="cd22268">
    <property type="entry name" value="DPBB_RlpA-like"/>
    <property type="match status" value="1"/>
</dbReference>
<accession>A0A4R5Q6M3</accession>
<keyword evidence="7" id="KW-1185">Reference proteome</keyword>
<protein>
    <recommendedName>
        <fullName evidence="3">Endolytic peptidoglycan transglycosylase RlpA</fullName>
        <ecNumber evidence="3">4.2.2.-</ecNumber>
    </recommendedName>
</protein>
<dbReference type="SUPFAM" id="SSF50685">
    <property type="entry name" value="Barwin-like endoglucanases"/>
    <property type="match status" value="1"/>
</dbReference>
<dbReference type="NCBIfam" id="TIGR00413">
    <property type="entry name" value="rlpA"/>
    <property type="match status" value="1"/>
</dbReference>
<feature type="domain" description="RlpA-like protein double-psi beta-barrel" evidence="5">
    <location>
        <begin position="30"/>
        <end position="116"/>
    </location>
</feature>
<evidence type="ECO:0000313" key="6">
    <source>
        <dbReference type="EMBL" id="TDH58346.1"/>
    </source>
</evidence>
<dbReference type="InterPro" id="IPR009009">
    <property type="entry name" value="RlpA-like_DPBB"/>
</dbReference>
<evidence type="ECO:0000256" key="2">
    <source>
        <dbReference type="ARBA" id="ARBA00023316"/>
    </source>
</evidence>
<dbReference type="EC" id="4.2.2.-" evidence="3"/>
<dbReference type="InterPro" id="IPR034718">
    <property type="entry name" value="RlpA"/>
</dbReference>
<evidence type="ECO:0000256" key="3">
    <source>
        <dbReference type="HAMAP-Rule" id="MF_02071"/>
    </source>
</evidence>
<comment type="function">
    <text evidence="3">Lytic transglycosylase with a strong preference for naked glycan strands that lack stem peptides.</text>
</comment>
<dbReference type="Gene3D" id="2.40.40.10">
    <property type="entry name" value="RlpA-like domain"/>
    <property type="match status" value="1"/>
</dbReference>
<name>A0A4R5Q6M3_9PROT</name>
<keyword evidence="1 3" id="KW-0456">Lyase</keyword>
<dbReference type="InterPro" id="IPR036908">
    <property type="entry name" value="RlpA-like_sf"/>
</dbReference>
<keyword evidence="2 3" id="KW-0961">Cell wall biogenesis/degradation</keyword>
<dbReference type="PANTHER" id="PTHR34183:SF8">
    <property type="entry name" value="ENDOLYTIC PEPTIDOGLYCAN TRANSGLYCOSYLASE RLPA-RELATED"/>
    <property type="match status" value="1"/>
</dbReference>
<evidence type="ECO:0000256" key="4">
    <source>
        <dbReference type="RuleBase" id="RU003495"/>
    </source>
</evidence>
<comment type="similarity">
    <text evidence="3 4">Belongs to the RlpA family.</text>
</comment>